<dbReference type="InterPro" id="IPR016187">
    <property type="entry name" value="CTDL_fold"/>
</dbReference>
<accession>A0A8D2ZTY5</accession>
<dbReference type="Gene3D" id="3.10.100.10">
    <property type="entry name" value="Mannose-Binding Protein A, subunit A"/>
    <property type="match status" value="1"/>
</dbReference>
<dbReference type="PANTHER" id="PTHR45784">
    <property type="entry name" value="C-TYPE LECTIN DOMAIN FAMILY 20 MEMBER A-RELATED"/>
    <property type="match status" value="1"/>
</dbReference>
<dbReference type="AlphaFoldDB" id="A0A8D2ZTY5"/>
<dbReference type="Proteomes" id="UP000694558">
    <property type="component" value="Chromosome 4"/>
</dbReference>
<dbReference type="InterPro" id="IPR016186">
    <property type="entry name" value="C-type_lectin-like/link_sf"/>
</dbReference>
<evidence type="ECO:0000259" key="1">
    <source>
        <dbReference type="PROSITE" id="PS50041"/>
    </source>
</evidence>
<reference evidence="2" key="2">
    <citation type="submission" date="2025-08" db="UniProtKB">
        <authorList>
            <consortium name="Ensembl"/>
        </authorList>
    </citation>
    <scope>IDENTIFICATION</scope>
</reference>
<organism evidence="2 3">
    <name type="scientific">Scophthalmus maximus</name>
    <name type="common">Turbot</name>
    <name type="synonym">Psetta maxima</name>
    <dbReference type="NCBI Taxonomy" id="52904"/>
    <lineage>
        <taxon>Eukaryota</taxon>
        <taxon>Metazoa</taxon>
        <taxon>Chordata</taxon>
        <taxon>Craniata</taxon>
        <taxon>Vertebrata</taxon>
        <taxon>Euteleostomi</taxon>
        <taxon>Actinopterygii</taxon>
        <taxon>Neopterygii</taxon>
        <taxon>Teleostei</taxon>
        <taxon>Neoteleostei</taxon>
        <taxon>Acanthomorphata</taxon>
        <taxon>Carangaria</taxon>
        <taxon>Pleuronectiformes</taxon>
        <taxon>Pleuronectoidei</taxon>
        <taxon>Scophthalmidae</taxon>
        <taxon>Scophthalmus</taxon>
    </lineage>
</organism>
<feature type="domain" description="C-type lectin" evidence="1">
    <location>
        <begin position="7"/>
        <end position="114"/>
    </location>
</feature>
<dbReference type="SMART" id="SM00034">
    <property type="entry name" value="CLECT"/>
    <property type="match status" value="1"/>
</dbReference>
<dbReference type="SUPFAM" id="SSF56436">
    <property type="entry name" value="C-type lectin-like"/>
    <property type="match status" value="1"/>
</dbReference>
<reference evidence="2" key="1">
    <citation type="submission" date="2023-05" db="EMBL/GenBank/DDBJ databases">
        <title>High-quality long-read genome of Scophthalmus maximus.</title>
        <authorList>
            <person name="Lien S."/>
            <person name="Martinez P."/>
        </authorList>
    </citation>
    <scope>NUCLEOTIDE SEQUENCE [LARGE SCALE GENOMIC DNA]</scope>
</reference>
<sequence length="134" mass="15170">TCILRQYHYVARPMIWADAQSFCRLSFTDLATIESIEEMNQLINTVSSAGSDVWIGLYSTIEWRWSDGGYSFRHWDSVNNPLDSLSVICGVADLHKSGKWKLFPCDRKLPFVCYSIPPPGEWKGENAASTVTCN</sequence>
<evidence type="ECO:0000313" key="3">
    <source>
        <dbReference type="Proteomes" id="UP000694558"/>
    </source>
</evidence>
<dbReference type="PANTHER" id="PTHR45784:SF3">
    <property type="entry name" value="C-TYPE LECTIN DOMAIN FAMILY 4 MEMBER K-LIKE-RELATED"/>
    <property type="match status" value="1"/>
</dbReference>
<proteinExistence type="predicted"/>
<dbReference type="PROSITE" id="PS50041">
    <property type="entry name" value="C_TYPE_LECTIN_2"/>
    <property type="match status" value="1"/>
</dbReference>
<protein>
    <recommendedName>
        <fullName evidence="1">C-type lectin domain-containing protein</fullName>
    </recommendedName>
</protein>
<evidence type="ECO:0000313" key="2">
    <source>
        <dbReference type="Ensembl" id="ENSSMAP00000007579.2"/>
    </source>
</evidence>
<dbReference type="Ensembl" id="ENSSMAT00000007677.2">
    <property type="protein sequence ID" value="ENSSMAP00000007579.2"/>
    <property type="gene ID" value="ENSSMAG00000004681.2"/>
</dbReference>
<dbReference type="GeneTree" id="ENSGT01120000275222"/>
<name>A0A8D2ZTY5_SCOMX</name>
<dbReference type="InterPro" id="IPR001304">
    <property type="entry name" value="C-type_lectin-like"/>
</dbReference>
<dbReference type="Pfam" id="PF00059">
    <property type="entry name" value="Lectin_C"/>
    <property type="match status" value="1"/>
</dbReference>